<dbReference type="InterPro" id="IPR051694">
    <property type="entry name" value="Immunoregulatory_rcpt-like"/>
</dbReference>
<evidence type="ECO:0000256" key="3">
    <source>
        <dbReference type="ARBA" id="ARBA00022989"/>
    </source>
</evidence>
<name>A0A8K0EUZ5_BRALA</name>
<dbReference type="SUPFAM" id="SSF49265">
    <property type="entry name" value="Fibronectin type III"/>
    <property type="match status" value="1"/>
</dbReference>
<dbReference type="InterPro" id="IPR036116">
    <property type="entry name" value="FN3_sf"/>
</dbReference>
<feature type="signal peptide" evidence="7">
    <location>
        <begin position="1"/>
        <end position="24"/>
    </location>
</feature>
<dbReference type="OrthoDB" id="10056271at2759"/>
<feature type="compositionally biased region" description="Basic and acidic residues" evidence="5">
    <location>
        <begin position="222"/>
        <end position="241"/>
    </location>
</feature>
<comment type="subcellular location">
    <subcellularLocation>
        <location evidence="1">Membrane</location>
        <topology evidence="1">Single-pass membrane protein</topology>
    </subcellularLocation>
</comment>
<dbReference type="CDD" id="cd00063">
    <property type="entry name" value="FN3"/>
    <property type="match status" value="1"/>
</dbReference>
<keyword evidence="10" id="KW-1185">Reference proteome</keyword>
<evidence type="ECO:0000256" key="2">
    <source>
        <dbReference type="ARBA" id="ARBA00022692"/>
    </source>
</evidence>
<evidence type="ECO:0000313" key="10">
    <source>
        <dbReference type="Proteomes" id="UP000838412"/>
    </source>
</evidence>
<evidence type="ECO:0000313" key="9">
    <source>
        <dbReference type="EMBL" id="CAH1264268.1"/>
    </source>
</evidence>
<accession>A0A8K0EUZ5</accession>
<feature type="chain" id="PRO_5035430867" evidence="7">
    <location>
        <begin position="25"/>
        <end position="277"/>
    </location>
</feature>
<evidence type="ECO:0000256" key="7">
    <source>
        <dbReference type="SAM" id="SignalP"/>
    </source>
</evidence>
<dbReference type="InterPro" id="IPR013783">
    <property type="entry name" value="Ig-like_fold"/>
</dbReference>
<dbReference type="Proteomes" id="UP000838412">
    <property type="component" value="Chromosome 4"/>
</dbReference>
<proteinExistence type="predicted"/>
<evidence type="ECO:0000259" key="8">
    <source>
        <dbReference type="PROSITE" id="PS50853"/>
    </source>
</evidence>
<evidence type="ECO:0000256" key="5">
    <source>
        <dbReference type="SAM" id="MobiDB-lite"/>
    </source>
</evidence>
<dbReference type="PROSITE" id="PS50853">
    <property type="entry name" value="FN3"/>
    <property type="match status" value="1"/>
</dbReference>
<dbReference type="AlphaFoldDB" id="A0A8K0EUZ5"/>
<feature type="compositionally biased region" description="Low complexity" evidence="5">
    <location>
        <begin position="120"/>
        <end position="144"/>
    </location>
</feature>
<evidence type="ECO:0000256" key="4">
    <source>
        <dbReference type="ARBA" id="ARBA00023136"/>
    </source>
</evidence>
<keyword evidence="3 6" id="KW-1133">Transmembrane helix</keyword>
<evidence type="ECO:0000256" key="1">
    <source>
        <dbReference type="ARBA" id="ARBA00004167"/>
    </source>
</evidence>
<dbReference type="GO" id="GO:0016020">
    <property type="term" value="C:membrane"/>
    <property type="evidence" value="ECO:0007669"/>
    <property type="project" value="UniProtKB-SubCell"/>
</dbReference>
<organism evidence="9 10">
    <name type="scientific">Branchiostoma lanceolatum</name>
    <name type="common">Common lancelet</name>
    <name type="synonym">Amphioxus lanceolatum</name>
    <dbReference type="NCBI Taxonomy" id="7740"/>
    <lineage>
        <taxon>Eukaryota</taxon>
        <taxon>Metazoa</taxon>
        <taxon>Chordata</taxon>
        <taxon>Cephalochordata</taxon>
        <taxon>Leptocardii</taxon>
        <taxon>Amphioxiformes</taxon>
        <taxon>Branchiostomatidae</taxon>
        <taxon>Branchiostoma</taxon>
    </lineage>
</organism>
<dbReference type="InterPro" id="IPR003961">
    <property type="entry name" value="FN3_dom"/>
</dbReference>
<evidence type="ECO:0000256" key="6">
    <source>
        <dbReference type="SAM" id="Phobius"/>
    </source>
</evidence>
<protein>
    <submittedName>
        <fullName evidence="9">NCAM2 protein</fullName>
    </submittedName>
</protein>
<keyword evidence="2 6" id="KW-0812">Transmembrane</keyword>
<feature type="compositionally biased region" description="Polar residues" evidence="5">
    <location>
        <begin position="242"/>
        <end position="263"/>
    </location>
</feature>
<feature type="compositionally biased region" description="Polar residues" evidence="5">
    <location>
        <begin position="150"/>
        <end position="170"/>
    </location>
</feature>
<sequence>MAGKTTLCSLTVACSLLFFTGVQCQVPGAPTINSFPVVAQTEVQINIGDPSDPGGSDVNDFSIQHRIAGSDDDWVLFRTRDGVGGTWVIDILEPSTTYEFRAAAINSDGTGPWTPLSEVTTLDPPTTTGATTTTTTGESTTGPPSEADGASSNSQRPGEAATTTEQASGNPSATPVAAIAAPVAIIVFMLLLVVAYLLFRRTWKNKGRWGKKGRGVQPSESNMEKGEEKKDPENHDGKNGKEANTTQGEQPSESQAHNGQSSLRPPYQTHIRAFSAA</sequence>
<gene>
    <name evidence="9" type="primary">NCAM2</name>
    <name evidence="9" type="ORF">BLAG_LOCUS18693</name>
</gene>
<feature type="region of interest" description="Disordered" evidence="5">
    <location>
        <begin position="207"/>
        <end position="277"/>
    </location>
</feature>
<feature type="transmembrane region" description="Helical" evidence="6">
    <location>
        <begin position="176"/>
        <end position="199"/>
    </location>
</feature>
<reference evidence="9" key="1">
    <citation type="submission" date="2022-01" db="EMBL/GenBank/DDBJ databases">
        <authorList>
            <person name="Braso-Vives M."/>
        </authorList>
    </citation>
    <scope>NUCLEOTIDE SEQUENCE</scope>
</reference>
<dbReference type="Gene3D" id="2.60.40.10">
    <property type="entry name" value="Immunoglobulins"/>
    <property type="match status" value="1"/>
</dbReference>
<feature type="region of interest" description="Disordered" evidence="5">
    <location>
        <begin position="109"/>
        <end position="173"/>
    </location>
</feature>
<dbReference type="PANTHER" id="PTHR15549">
    <property type="entry name" value="PAIRED IMMUNOGLOBULIN-LIKE TYPE 2 RECEPTOR"/>
    <property type="match status" value="1"/>
</dbReference>
<dbReference type="GO" id="GO:0071944">
    <property type="term" value="C:cell periphery"/>
    <property type="evidence" value="ECO:0007669"/>
    <property type="project" value="UniProtKB-ARBA"/>
</dbReference>
<feature type="domain" description="Fibronectin type-III" evidence="8">
    <location>
        <begin position="26"/>
        <end position="124"/>
    </location>
</feature>
<keyword evidence="4 6" id="KW-0472">Membrane</keyword>
<dbReference type="PANTHER" id="PTHR15549:SF26">
    <property type="entry name" value="AXIAL BUDDING PATTERN PROTEIN 2-RELATED"/>
    <property type="match status" value="1"/>
</dbReference>
<keyword evidence="7" id="KW-0732">Signal</keyword>
<dbReference type="EMBL" id="OV696689">
    <property type="protein sequence ID" value="CAH1264268.1"/>
    <property type="molecule type" value="Genomic_DNA"/>
</dbReference>